<feature type="compositionally biased region" description="Low complexity" evidence="2">
    <location>
        <begin position="204"/>
        <end position="221"/>
    </location>
</feature>
<feature type="region of interest" description="Disordered" evidence="2">
    <location>
        <begin position="204"/>
        <end position="233"/>
    </location>
</feature>
<dbReference type="InterPro" id="IPR011055">
    <property type="entry name" value="Dup_hybrid_motif"/>
</dbReference>
<dbReference type="EMBL" id="PYAA01000039">
    <property type="protein sequence ID" value="RAN94803.1"/>
    <property type="molecule type" value="Genomic_DNA"/>
</dbReference>
<dbReference type="SUPFAM" id="SSF51261">
    <property type="entry name" value="Duplicated hybrid motif"/>
    <property type="match status" value="1"/>
</dbReference>
<dbReference type="Proteomes" id="UP000248966">
    <property type="component" value="Unassembled WGS sequence"/>
</dbReference>
<keyword evidence="1" id="KW-0732">Signal</keyword>
<accession>A0A328MUY8</accession>
<dbReference type="InterPro" id="IPR050570">
    <property type="entry name" value="Cell_wall_metabolism_enzyme"/>
</dbReference>
<name>A0A328MUY8_9ACTN</name>
<organism evidence="4 5">
    <name type="scientific">Micromonospora noduli</name>
    <dbReference type="NCBI Taxonomy" id="709876"/>
    <lineage>
        <taxon>Bacteria</taxon>
        <taxon>Bacillati</taxon>
        <taxon>Actinomycetota</taxon>
        <taxon>Actinomycetes</taxon>
        <taxon>Micromonosporales</taxon>
        <taxon>Micromonosporaceae</taxon>
        <taxon>Micromonospora</taxon>
    </lineage>
</organism>
<evidence type="ECO:0000313" key="4">
    <source>
        <dbReference type="EMBL" id="RAN94803.1"/>
    </source>
</evidence>
<dbReference type="RefSeq" id="WP_112588432.1">
    <property type="nucleotide sequence ID" value="NZ_PYAA01000039.1"/>
</dbReference>
<dbReference type="CDD" id="cd12797">
    <property type="entry name" value="M23_peptidase"/>
    <property type="match status" value="1"/>
</dbReference>
<dbReference type="PANTHER" id="PTHR21666">
    <property type="entry name" value="PEPTIDASE-RELATED"/>
    <property type="match status" value="1"/>
</dbReference>
<gene>
    <name evidence="4" type="ORF">LAH08_05690</name>
</gene>
<evidence type="ECO:0000256" key="2">
    <source>
        <dbReference type="SAM" id="MobiDB-lite"/>
    </source>
</evidence>
<feature type="domain" description="M23ase beta-sheet core" evidence="3">
    <location>
        <begin position="88"/>
        <end position="182"/>
    </location>
</feature>
<evidence type="ECO:0000313" key="5">
    <source>
        <dbReference type="Proteomes" id="UP000248966"/>
    </source>
</evidence>
<dbReference type="Gene3D" id="2.70.70.10">
    <property type="entry name" value="Glucose Permease (Domain IIA)"/>
    <property type="match status" value="1"/>
</dbReference>
<dbReference type="GO" id="GO:0004222">
    <property type="term" value="F:metalloendopeptidase activity"/>
    <property type="evidence" value="ECO:0007669"/>
    <property type="project" value="TreeGrafter"/>
</dbReference>
<comment type="caution">
    <text evidence="4">The sequence shown here is derived from an EMBL/GenBank/DDBJ whole genome shotgun (WGS) entry which is preliminary data.</text>
</comment>
<sequence>MRPPPARSIRRTLLLCTALPLALTVQLCGLAVLVAAVPGQSPTPTVPVAALAEPVVAAAPAGRFRWPVDGPPRPVRRFDRPPRPWLPGHRGVDLAAPAGAVVRSAGPGTVLFAGLVAGRPVVTVGHAGGLRTTHEPVQPAVRPGQPVTAGAPLGELLPGHPGCPAEACLHWGLRRGEEYLDPLALLGLGPVRLLPVGPVPVSAPGRPLSAGRAAPAAVRPAARTRRRRCRPDR</sequence>
<dbReference type="InterPro" id="IPR016047">
    <property type="entry name" value="M23ase_b-sheet_dom"/>
</dbReference>
<reference evidence="4 5" key="1">
    <citation type="submission" date="2018-03" db="EMBL/GenBank/DDBJ databases">
        <title>Defining the species Micromonospora saelicesensis and Micromonospora noduli under the framework of genomics.</title>
        <authorList>
            <person name="Riesco R."/>
            <person name="Trujillo M.E."/>
        </authorList>
    </citation>
    <scope>NUCLEOTIDE SEQUENCE [LARGE SCALE GENOMIC DNA]</scope>
    <source>
        <strain evidence="4 5">LAH08</strain>
    </source>
</reference>
<feature type="compositionally biased region" description="Basic residues" evidence="2">
    <location>
        <begin position="222"/>
        <end position="233"/>
    </location>
</feature>
<dbReference type="Pfam" id="PF01551">
    <property type="entry name" value="Peptidase_M23"/>
    <property type="match status" value="1"/>
</dbReference>
<evidence type="ECO:0000259" key="3">
    <source>
        <dbReference type="Pfam" id="PF01551"/>
    </source>
</evidence>
<protein>
    <recommendedName>
        <fullName evidence="3">M23ase beta-sheet core domain-containing protein</fullName>
    </recommendedName>
</protein>
<evidence type="ECO:0000256" key="1">
    <source>
        <dbReference type="ARBA" id="ARBA00022729"/>
    </source>
</evidence>
<dbReference type="AlphaFoldDB" id="A0A328MUY8"/>
<dbReference type="PANTHER" id="PTHR21666:SF289">
    <property type="entry name" value="L-ALA--D-GLU ENDOPEPTIDASE"/>
    <property type="match status" value="1"/>
</dbReference>
<proteinExistence type="predicted"/>